<dbReference type="PRINTS" id="PR00344">
    <property type="entry name" value="BCTRLSENSOR"/>
</dbReference>
<dbReference type="EMBL" id="BSDI01000060">
    <property type="protein sequence ID" value="GLI02381.1"/>
    <property type="molecule type" value="Genomic_DNA"/>
</dbReference>
<dbReference type="PANTHER" id="PTHR45436">
    <property type="entry name" value="SENSOR HISTIDINE KINASE YKOH"/>
    <property type="match status" value="1"/>
</dbReference>
<evidence type="ECO:0000256" key="8">
    <source>
        <dbReference type="ARBA" id="ARBA00022989"/>
    </source>
</evidence>
<evidence type="ECO:0000259" key="12">
    <source>
        <dbReference type="PROSITE" id="PS50109"/>
    </source>
</evidence>
<dbReference type="CDD" id="cd00082">
    <property type="entry name" value="HisKA"/>
    <property type="match status" value="1"/>
</dbReference>
<dbReference type="PANTHER" id="PTHR45436:SF5">
    <property type="entry name" value="SENSOR HISTIDINE KINASE TRCS"/>
    <property type="match status" value="1"/>
</dbReference>
<evidence type="ECO:0000256" key="9">
    <source>
        <dbReference type="ARBA" id="ARBA00023012"/>
    </source>
</evidence>
<protein>
    <recommendedName>
        <fullName evidence="3">histidine kinase</fullName>
        <ecNumber evidence="3">2.7.13.3</ecNumber>
    </recommendedName>
</protein>
<dbReference type="Gene3D" id="1.10.287.130">
    <property type="match status" value="1"/>
</dbReference>
<feature type="transmembrane region" description="Helical" evidence="11">
    <location>
        <begin position="12"/>
        <end position="33"/>
    </location>
</feature>
<dbReference type="PROSITE" id="PS50109">
    <property type="entry name" value="HIS_KIN"/>
    <property type="match status" value="1"/>
</dbReference>
<proteinExistence type="predicted"/>
<dbReference type="InterPro" id="IPR003594">
    <property type="entry name" value="HATPase_dom"/>
</dbReference>
<evidence type="ECO:0000256" key="5">
    <source>
        <dbReference type="ARBA" id="ARBA00022679"/>
    </source>
</evidence>
<dbReference type="CDD" id="cd00075">
    <property type="entry name" value="HATPase"/>
    <property type="match status" value="1"/>
</dbReference>
<dbReference type="Pfam" id="PF02518">
    <property type="entry name" value="HATPase_c"/>
    <property type="match status" value="1"/>
</dbReference>
<dbReference type="SUPFAM" id="SSF47384">
    <property type="entry name" value="Homodimeric domain of signal transducing histidine kinase"/>
    <property type="match status" value="1"/>
</dbReference>
<evidence type="ECO:0000256" key="4">
    <source>
        <dbReference type="ARBA" id="ARBA00022553"/>
    </source>
</evidence>
<evidence type="ECO:0000256" key="6">
    <source>
        <dbReference type="ARBA" id="ARBA00022692"/>
    </source>
</evidence>
<evidence type="ECO:0000256" key="10">
    <source>
        <dbReference type="ARBA" id="ARBA00023136"/>
    </source>
</evidence>
<comment type="subcellular location">
    <subcellularLocation>
        <location evidence="2">Cell membrane</location>
    </subcellularLocation>
</comment>
<comment type="catalytic activity">
    <reaction evidence="1">
        <text>ATP + protein L-histidine = ADP + protein N-phospho-L-histidine.</text>
        <dbReference type="EC" id="2.7.13.3"/>
    </reaction>
</comment>
<evidence type="ECO:0000313" key="15">
    <source>
        <dbReference type="Proteomes" id="UP001144280"/>
    </source>
</evidence>
<dbReference type="InterPro" id="IPR036097">
    <property type="entry name" value="HisK_dim/P_sf"/>
</dbReference>
<dbReference type="SUPFAM" id="SSF158472">
    <property type="entry name" value="HAMP domain-like"/>
    <property type="match status" value="1"/>
</dbReference>
<evidence type="ECO:0000256" key="7">
    <source>
        <dbReference type="ARBA" id="ARBA00022777"/>
    </source>
</evidence>
<evidence type="ECO:0000259" key="13">
    <source>
        <dbReference type="PROSITE" id="PS50885"/>
    </source>
</evidence>
<feature type="transmembrane region" description="Helical" evidence="11">
    <location>
        <begin position="74"/>
        <end position="97"/>
    </location>
</feature>
<keyword evidence="10 11" id="KW-0472">Membrane</keyword>
<dbReference type="InterPro" id="IPR004358">
    <property type="entry name" value="Sig_transdc_His_kin-like_C"/>
</dbReference>
<dbReference type="RefSeq" id="WP_281903875.1">
    <property type="nucleotide sequence ID" value="NZ_BSDI01000060.1"/>
</dbReference>
<dbReference type="SMART" id="SM00304">
    <property type="entry name" value="HAMP"/>
    <property type="match status" value="1"/>
</dbReference>
<sequence>MKRLPIRARLTVLYGALLFTAGVVMLALTYVLLGQRLGVKVLATYNRPPGSDLPNVEYAAKMPDQLRDAALTNLLTQGGIALVLVTAVAIAFGWLLAGRALQPLQRITETAHRIADAPAADRSLHERIALTGPRDEIKVLADAFDTMLERLDRSFDGQRRFVANASHELRTPLTLSRAVLEYTAHREAATPEVRQLTDLLLDINARHERLINGLLLLARSENEMVDQTLVDLADVVEHTLGLLGPEADKAGITVGCPDPAEAFTLGDPVLLERLVQNLVENGIRHNGDGGWVRVACRTLPESRVELTVSNSGPVVPRYEIPGLFEPFRRYGRERTGQDRGVGLGLSIVRSVARAHGGDVAADPRDGGGLTVRVTLPAAPLPHPS</sequence>
<keyword evidence="4" id="KW-0597">Phosphoprotein</keyword>
<feature type="domain" description="Histidine kinase" evidence="12">
    <location>
        <begin position="164"/>
        <end position="379"/>
    </location>
</feature>
<reference evidence="14" key="1">
    <citation type="submission" date="2022-12" db="EMBL/GenBank/DDBJ databases">
        <title>New Phytohabitans aurantiacus sp. RD004123 nov., an actinomycete isolated from soil.</title>
        <authorList>
            <person name="Triningsih D.W."/>
            <person name="Harunari E."/>
            <person name="Igarashi Y."/>
        </authorList>
    </citation>
    <scope>NUCLEOTIDE SEQUENCE</scope>
    <source>
        <strain evidence="14">RD004123</strain>
    </source>
</reference>
<dbReference type="InterPro" id="IPR003661">
    <property type="entry name" value="HisK_dim/P_dom"/>
</dbReference>
<dbReference type="PROSITE" id="PS50885">
    <property type="entry name" value="HAMP"/>
    <property type="match status" value="1"/>
</dbReference>
<dbReference type="SMART" id="SM00387">
    <property type="entry name" value="HATPase_c"/>
    <property type="match status" value="1"/>
</dbReference>
<dbReference type="Proteomes" id="UP001144280">
    <property type="component" value="Unassembled WGS sequence"/>
</dbReference>
<evidence type="ECO:0000313" key="14">
    <source>
        <dbReference type="EMBL" id="GLI02381.1"/>
    </source>
</evidence>
<evidence type="ECO:0000256" key="1">
    <source>
        <dbReference type="ARBA" id="ARBA00000085"/>
    </source>
</evidence>
<keyword evidence="6 11" id="KW-0812">Transmembrane</keyword>
<dbReference type="InterPro" id="IPR050428">
    <property type="entry name" value="TCS_sensor_his_kinase"/>
</dbReference>
<dbReference type="SUPFAM" id="SSF55874">
    <property type="entry name" value="ATPase domain of HSP90 chaperone/DNA topoisomerase II/histidine kinase"/>
    <property type="match status" value="1"/>
</dbReference>
<dbReference type="Gene3D" id="6.10.340.10">
    <property type="match status" value="1"/>
</dbReference>
<dbReference type="InterPro" id="IPR036890">
    <property type="entry name" value="HATPase_C_sf"/>
</dbReference>
<dbReference type="EC" id="2.7.13.3" evidence="3"/>
<keyword evidence="15" id="KW-1185">Reference proteome</keyword>
<evidence type="ECO:0000256" key="2">
    <source>
        <dbReference type="ARBA" id="ARBA00004236"/>
    </source>
</evidence>
<organism evidence="14 15">
    <name type="scientific">Phytohabitans aurantiacus</name>
    <dbReference type="NCBI Taxonomy" id="3016789"/>
    <lineage>
        <taxon>Bacteria</taxon>
        <taxon>Bacillati</taxon>
        <taxon>Actinomycetota</taxon>
        <taxon>Actinomycetes</taxon>
        <taxon>Micromonosporales</taxon>
        <taxon>Micromonosporaceae</taxon>
    </lineage>
</organism>
<name>A0ABQ5R749_9ACTN</name>
<keyword evidence="8 11" id="KW-1133">Transmembrane helix</keyword>
<keyword evidence="9" id="KW-0902">Two-component regulatory system</keyword>
<dbReference type="SMART" id="SM00388">
    <property type="entry name" value="HisKA"/>
    <property type="match status" value="1"/>
</dbReference>
<accession>A0ABQ5R749</accession>
<dbReference type="Gene3D" id="3.30.565.10">
    <property type="entry name" value="Histidine kinase-like ATPase, C-terminal domain"/>
    <property type="match status" value="1"/>
</dbReference>
<evidence type="ECO:0000256" key="3">
    <source>
        <dbReference type="ARBA" id="ARBA00012438"/>
    </source>
</evidence>
<dbReference type="Pfam" id="PF00672">
    <property type="entry name" value="HAMP"/>
    <property type="match status" value="1"/>
</dbReference>
<feature type="domain" description="HAMP" evidence="13">
    <location>
        <begin position="98"/>
        <end position="156"/>
    </location>
</feature>
<evidence type="ECO:0000256" key="11">
    <source>
        <dbReference type="SAM" id="Phobius"/>
    </source>
</evidence>
<keyword evidence="5" id="KW-0808">Transferase</keyword>
<keyword evidence="7" id="KW-0418">Kinase</keyword>
<comment type="caution">
    <text evidence="14">The sequence shown here is derived from an EMBL/GenBank/DDBJ whole genome shotgun (WGS) entry which is preliminary data.</text>
</comment>
<dbReference type="InterPro" id="IPR003660">
    <property type="entry name" value="HAMP_dom"/>
</dbReference>
<gene>
    <name evidence="14" type="primary">cutS_4</name>
    <name evidence="14" type="ORF">Pa4123_76590</name>
</gene>
<dbReference type="Pfam" id="PF00512">
    <property type="entry name" value="HisKA"/>
    <property type="match status" value="1"/>
</dbReference>
<dbReference type="InterPro" id="IPR005467">
    <property type="entry name" value="His_kinase_dom"/>
</dbReference>
<dbReference type="CDD" id="cd06225">
    <property type="entry name" value="HAMP"/>
    <property type="match status" value="1"/>
</dbReference>